<organism evidence="1 2">
    <name type="scientific">Hydnum rufescens UP504</name>
    <dbReference type="NCBI Taxonomy" id="1448309"/>
    <lineage>
        <taxon>Eukaryota</taxon>
        <taxon>Fungi</taxon>
        <taxon>Dikarya</taxon>
        <taxon>Basidiomycota</taxon>
        <taxon>Agaricomycotina</taxon>
        <taxon>Agaricomycetes</taxon>
        <taxon>Cantharellales</taxon>
        <taxon>Hydnaceae</taxon>
        <taxon>Hydnum</taxon>
    </lineage>
</organism>
<comment type="caution">
    <text evidence="1">The sequence shown here is derived from an EMBL/GenBank/DDBJ whole genome shotgun (WGS) entry which is preliminary data.</text>
</comment>
<dbReference type="AlphaFoldDB" id="A0A9P6DUL6"/>
<accession>A0A9P6DUL6</accession>
<keyword evidence="2" id="KW-1185">Reference proteome</keyword>
<dbReference type="PANTHER" id="PTHR14187">
    <property type="entry name" value="ALPHA KINASE/ELONGATION FACTOR 2 KINASE"/>
    <property type="match status" value="1"/>
</dbReference>
<evidence type="ECO:0000313" key="1">
    <source>
        <dbReference type="EMBL" id="KAF9511764.1"/>
    </source>
</evidence>
<dbReference type="InterPro" id="IPR043129">
    <property type="entry name" value="ATPase_NBD"/>
</dbReference>
<name>A0A9P6DUL6_9AGAM</name>
<evidence type="ECO:0008006" key="3">
    <source>
        <dbReference type="Google" id="ProtNLM"/>
    </source>
</evidence>
<dbReference type="CDD" id="cd10170">
    <property type="entry name" value="ASKHA_NBD_HSP70"/>
    <property type="match status" value="1"/>
</dbReference>
<proteinExistence type="predicted"/>
<dbReference type="SUPFAM" id="SSF53067">
    <property type="entry name" value="Actin-like ATPase domain"/>
    <property type="match status" value="2"/>
</dbReference>
<protein>
    <recommendedName>
        <fullName evidence="3">Actin-like ATPase domain-containing protein</fullName>
    </recommendedName>
</protein>
<gene>
    <name evidence="1" type="ORF">BS47DRAFT_1298568</name>
</gene>
<dbReference type="PANTHER" id="PTHR14187:SF5">
    <property type="entry name" value="HEAT SHOCK 70 KDA PROTEIN 12A"/>
    <property type="match status" value="1"/>
</dbReference>
<dbReference type="Proteomes" id="UP000886523">
    <property type="component" value="Unassembled WGS sequence"/>
</dbReference>
<evidence type="ECO:0000313" key="2">
    <source>
        <dbReference type="Proteomes" id="UP000886523"/>
    </source>
</evidence>
<dbReference type="OrthoDB" id="2963168at2759"/>
<reference evidence="1" key="1">
    <citation type="journal article" date="2020" name="Nat. Commun.">
        <title>Large-scale genome sequencing of mycorrhizal fungi provides insights into the early evolution of symbiotic traits.</title>
        <authorList>
            <person name="Miyauchi S."/>
            <person name="Kiss E."/>
            <person name="Kuo A."/>
            <person name="Drula E."/>
            <person name="Kohler A."/>
            <person name="Sanchez-Garcia M."/>
            <person name="Morin E."/>
            <person name="Andreopoulos B."/>
            <person name="Barry K.W."/>
            <person name="Bonito G."/>
            <person name="Buee M."/>
            <person name="Carver A."/>
            <person name="Chen C."/>
            <person name="Cichocki N."/>
            <person name="Clum A."/>
            <person name="Culley D."/>
            <person name="Crous P.W."/>
            <person name="Fauchery L."/>
            <person name="Girlanda M."/>
            <person name="Hayes R.D."/>
            <person name="Keri Z."/>
            <person name="LaButti K."/>
            <person name="Lipzen A."/>
            <person name="Lombard V."/>
            <person name="Magnuson J."/>
            <person name="Maillard F."/>
            <person name="Murat C."/>
            <person name="Nolan M."/>
            <person name="Ohm R.A."/>
            <person name="Pangilinan J."/>
            <person name="Pereira M.F."/>
            <person name="Perotto S."/>
            <person name="Peter M."/>
            <person name="Pfister S."/>
            <person name="Riley R."/>
            <person name="Sitrit Y."/>
            <person name="Stielow J.B."/>
            <person name="Szollosi G."/>
            <person name="Zifcakova L."/>
            <person name="Stursova M."/>
            <person name="Spatafora J.W."/>
            <person name="Tedersoo L."/>
            <person name="Vaario L.M."/>
            <person name="Yamada A."/>
            <person name="Yan M."/>
            <person name="Wang P."/>
            <person name="Xu J."/>
            <person name="Bruns T."/>
            <person name="Baldrian P."/>
            <person name="Vilgalys R."/>
            <person name="Dunand C."/>
            <person name="Henrissat B."/>
            <person name="Grigoriev I.V."/>
            <person name="Hibbett D."/>
            <person name="Nagy L.G."/>
            <person name="Martin F.M."/>
        </authorList>
    </citation>
    <scope>NUCLEOTIDE SEQUENCE</scope>
    <source>
        <strain evidence="1">UP504</strain>
    </source>
</reference>
<dbReference type="Gene3D" id="3.30.420.40">
    <property type="match status" value="1"/>
</dbReference>
<sequence>MLLETSASVYSTLDHQRAASFHPLHYSEYIPDPHQPNTTLHPPEIYPPPDAVPVANSPSHHIKCFVAIDFGAAYSGVSYTASTSGEMHQVLTWPGSSASLPKIPTCLVYDSLGHIRAWGLEAKDLNLKKGWVRCEWFKLWLNPSLAPRTLLASRSLQVESNLTSPPQPNAVDVVADYLACLWMHTKSQVHRENGPSSLTVPSAWDLHASLLLREAAIKARLVVQHSETGDIYWQDRLHIIPETEASAIHSFLSPAFKFQGGQVLTICNAGGATVDLATYKVLGALGTPKLAEVAPRSGSYWGSLFLDLNFRKLVQARLAAHPVHLDEASLAHFVRTFSRSEKLAYKGPEDERKLFRFRCLHGEDWDDPAVGLYNGELVIPGDVLRREVFDPVVKEVLHSIATHVQASRIRLDVLLLVGGFSANDYLFQRISDQFGPSIGSIIRPADGDVASCRGGARFGIGSLVSSVIQPQNVFRRVSLPAEEEDQMMRPAYITNVAGTWFCEHRVEYIVRRGSIVTKGSRSELRLRKFCSSRYDRTFDIVLYTSAGDQTRRYFDEEGGEELCRCRIDLETYPSFVEQVEASPFGNFCVDFVLGFEMDSAELRCMLLYEGEKWGTVACHPRRYRAPPL</sequence>
<dbReference type="EMBL" id="MU128996">
    <property type="protein sequence ID" value="KAF9511764.1"/>
    <property type="molecule type" value="Genomic_DNA"/>
</dbReference>